<proteinExistence type="predicted"/>
<protein>
    <submittedName>
        <fullName evidence="1">Uncharacterized protein</fullName>
    </submittedName>
</protein>
<reference evidence="2" key="1">
    <citation type="submission" date="2017-05" db="EMBL/GenBank/DDBJ databases">
        <title>Complete and WGS of Bordetella genogroups.</title>
        <authorList>
            <person name="Spilker T."/>
            <person name="Lipuma J."/>
        </authorList>
    </citation>
    <scope>NUCLEOTIDE SEQUENCE [LARGE SCALE GENOMIC DNA]</scope>
    <source>
        <strain evidence="2">AU8856</strain>
    </source>
</reference>
<organism evidence="1 2">
    <name type="scientific">Bordetella genomosp. 11</name>
    <dbReference type="NCBI Taxonomy" id="1416808"/>
    <lineage>
        <taxon>Bacteria</taxon>
        <taxon>Pseudomonadati</taxon>
        <taxon>Pseudomonadota</taxon>
        <taxon>Betaproteobacteria</taxon>
        <taxon>Burkholderiales</taxon>
        <taxon>Alcaligenaceae</taxon>
        <taxon>Bordetella</taxon>
    </lineage>
</organism>
<dbReference type="Proteomes" id="UP000215767">
    <property type="component" value="Unassembled WGS sequence"/>
</dbReference>
<name>A0A261UDA9_9BORD</name>
<evidence type="ECO:0000313" key="1">
    <source>
        <dbReference type="EMBL" id="OZI59908.1"/>
    </source>
</evidence>
<gene>
    <name evidence="1" type="ORF">CAL28_10485</name>
</gene>
<keyword evidence="2" id="KW-1185">Reference proteome</keyword>
<dbReference type="AlphaFoldDB" id="A0A261UDA9"/>
<comment type="caution">
    <text evidence="1">The sequence shown here is derived from an EMBL/GenBank/DDBJ whole genome shotgun (WGS) entry which is preliminary data.</text>
</comment>
<evidence type="ECO:0000313" key="2">
    <source>
        <dbReference type="Proteomes" id="UP000215767"/>
    </source>
</evidence>
<accession>A0A261UDA9</accession>
<dbReference type="OrthoDB" id="9035489at2"/>
<dbReference type="RefSeq" id="WP_094841327.1">
    <property type="nucleotide sequence ID" value="NZ_NEVS01000004.1"/>
</dbReference>
<sequence>MTHPNPEQQWKMAPVEPTQEMLEAAYLPNAYRKDSRTIYRAMIDATPPAPAEPQAVGHVFTMEALTPGGGMKCHAALHRDLPSGTLLYLAPPPQQPAQGWQDIATVSEGNLVVVYWEDPTDPANPERYDFDYLEDGTWMNHHDRYEHMLIAGAHGLKEKAPYTHWMALGKPGINFALGTEPAQGQDAKEPERFVVLKASGSRYAYVNDTLLGKTVKRYDILRGGWINAELHAARLNRDVAMTAAQGDVVQGGGK</sequence>
<dbReference type="EMBL" id="NEVS01000004">
    <property type="protein sequence ID" value="OZI59908.1"/>
    <property type="molecule type" value="Genomic_DNA"/>
</dbReference>